<dbReference type="Gene3D" id="1.10.287.70">
    <property type="match status" value="1"/>
</dbReference>
<organism evidence="16 17">
    <name type="scientific">Macrostomum lignano</name>
    <dbReference type="NCBI Taxonomy" id="282301"/>
    <lineage>
        <taxon>Eukaryota</taxon>
        <taxon>Metazoa</taxon>
        <taxon>Spiralia</taxon>
        <taxon>Lophotrochozoa</taxon>
        <taxon>Platyhelminthes</taxon>
        <taxon>Rhabditophora</taxon>
        <taxon>Macrostomorpha</taxon>
        <taxon>Macrostomida</taxon>
        <taxon>Macrostomidae</taxon>
        <taxon>Macrostomum</taxon>
    </lineage>
</organism>
<dbReference type="PANTHER" id="PTHR13715">
    <property type="entry name" value="RYANODINE RECEPTOR AND IP3 RECEPTOR"/>
    <property type="match status" value="1"/>
</dbReference>
<dbReference type="InterPro" id="IPR014821">
    <property type="entry name" value="Ins145_P3_rcpt"/>
</dbReference>
<dbReference type="GO" id="GO:0005789">
    <property type="term" value="C:endoplasmic reticulum membrane"/>
    <property type="evidence" value="ECO:0007669"/>
    <property type="project" value="UniProtKB-SubCell"/>
</dbReference>
<dbReference type="CDD" id="cd23280">
    <property type="entry name" value="beta-trefoil_MIR_itr-1-like"/>
    <property type="match status" value="1"/>
</dbReference>
<feature type="region of interest" description="Disordered" evidence="14">
    <location>
        <begin position="1877"/>
        <end position="1911"/>
    </location>
</feature>
<keyword evidence="13" id="KW-0109">Calcium transport</keyword>
<keyword evidence="9 13" id="KW-0472">Membrane</keyword>
<feature type="transmembrane region" description="Helical" evidence="13">
    <location>
        <begin position="2373"/>
        <end position="2398"/>
    </location>
</feature>
<keyword evidence="7 13" id="KW-1133">Transmembrane helix</keyword>
<sequence>MEIAKADDTLCIGDYVSLYSGDAQGYVYAMLSSTTFAYLAVNSQESRDQPLCGDIQLLSFKICAINRYKLLKEYNRLHQFHKDSKDKVRQVLLEQAKLSAEAEAHDNDMEQARQRGKKVLYGQMIQLQHAFTGKYVHISTQNTSPTESSNMQVTLNPDNAGAAQFKVMPRFKVKGEGDLVQIEDQVILESVKSPGQYLHVGRVKCKQYIPVYENSFELNLSVRYSGLTLVRRFTEHEKETKNIRAGQPIRFFHTELEAYLVCEGSFNEVPVEDVHLRIRAVDQSKPKTLMKPSSAICYWQLELVENAISGGIVKWKQQVRIRHMCTRKFLSLSPKGDLALTDDRTDANTVFRLHQVLKEDGEINDATYCRIQHAATKNWLHASKEDYNRRGLPGEGKSSNSMAGLIWSQAPLRKVEMTQKSQCDDAFTIYAVEPQLVNIFNYVAGYVPLIQRFIFDHKTGSSKLEPIITQPMVKALLELRDFIVFDIDNNKNRTKLLRNLRLVDLLFRVLQIPLSGSSQTVQQLLLIFEECYDLIYQYLYGESRKNELYCARYLDFLHQLRLQKEVKLNAARTFMAVVWDNRKIIDRIPKPYVEEYINLLQQSRCYEYLELLSVLCVCTDMSMPTNQNYITQKWLVDNQNSHLVYYTELGQNIGKQPDKVYVSMDNKQTWKLLSKLAQRYATVVGPKDLENELTSRQISQAQSILATKKSLLKIDFSEETTSEIVRNFKFLKSQLDLFGKLCRGRNSRSIDIITKQLGYLTWEEAFLCVKDESLPAQLRAKYCELITTMFVDVDDNINVLDKIELVFVYADVPKESQVKMVPGKSATTRAYFSDLREWLFNFCEQNRQMVDSDVRLNTLLTEVLKMLHYLVKFGYFSSSLDVNRLLRPLLSMLDGRNDLPTRSEVFNTDPEFSSEGDLLKEFRATKRFHCEHQETVRAKYEAMRVIDLFFSFQFNSRLEKFLAEFKFVQSQPHDKLAALLEPEYKHDDEVNAEAFNRLSTSMFSRCSYFQDLASEPEPTVEIINSFNLFRQMSAPFVESEIVKDSVDIVSILMDVSCYKSSLLVQMSMWLLNRYYSAYSLLFERALLSRLLVTDKSVSVHRIVERDSHVIRRMIGSKMTDADVETMCSILTRFCRVCHLDDDPEERHPMNQIIMYNSGILNDLFDLVSQDFEITERAEYTGLRRVFAKCFDLMRVLAKDNAMVQNHLFDRLEALLSCAGAESHLALALVEVFTGNKDTCMKVLPQHIAKIMSLVAQYGSRVPEFLDLLNTIVKVEELDLPLKRNQECIMTYLMQHRADIAQCLDQNPGVQFRLLRSGTRTPESDFMVALVDLLATCAEGENKSIESKNQSIYRVGEVLNVLTDPGISAHNKRPYARFLLWVYLNTASGLIESGAGDLPHDAAMWKLLGMWRQEFKQAASLANENPRLLLLALKSTSAVRHSNEDWQTERATQNIHDTLKYLFEGVLPVISSFFKTVYLKDQDNYPGEIEEVNRLTLAAMEFVDAVLPLLTNKKYFKYLITGATSLVSVCTLPSKTTDAFKQKYLSGTHIKCKATNSAHERYREYYSSEEELNKKLSIFSKNFRLAYSGKNSIRAQIGYPADEEYTNPGQDDELPLGKEFQQHMACFIDTNYGYSDPRRFAMTGKLVEQLCISNQLELRNEKERIEQEILDVKCLQLLRGAVHNEIVKQPDNVDSDEYKRASSRIAQVQNAVNGHQAMLKVLPNLVKPSDNIAREVLNFLAAMLYNGNADVQESMYEYFNSTREEKFFFTMHDRISMSSNSLRENRALINQQRSKIDEKMMELRSQLDLLNKDPDAAKNLRSTEQGARLLHFLEQKSKSGGGAGSHARGMHHHHHQQHQQQPISKSALFADLLPSAWRNSSNSSRKSFPDTDSRTRQDSPGSTAEVAPTGTQTLLRLNKTDIEDLATQIVMEDENLQMKDDGHIELVLRVLAFICDGQNTHLQDYLREQPDNMKSYNLVSKTVEYLSLVYISVTRSNISLVTQLIKTLLEFSSGNLKNQIVCYDSKVCDYLNYLLRSQQIYNKCDFDEEMELKTAIAELIMALIEENIRCDKDSEAAGYAQILGENSNGYSKAKPNSVVVKDTIGPEVVCQMFADFYERYHSPHLQLDKDDREDLLNVGFKYFHIFKRFQDLERGKELRLEDYLNFRPSVANLKEEICKFYESNTMSIEVLKDGNLQKVYFRVRDKKVLRQEVKDEFKYEVDRSSAANKLRDFCDWLKEIINDIQWQKRVLSSRVGAFFVHGWKAFNMACILLSLIICCIVLATWKASNDAGNPIPIRPKPYSTAVLVLGIAHNIFSLFVLISYFLCNKPYVPTREKVNAYWCRILSIETKASVAVLSKIQGNLQTSVFSFGTFYYIMFLAFSLLGTPLHGYFFAFHLLHIANHNQMLKRVFQAVTRNGLSLVWVMIYSLAIFYIYALICFAYYREIFDEEKGNYCSDMFQCTITVIRRGLIFGMYDYFDVPRNRSFNYHLAKTAFDISFFIIITTIGLNIVFGIIVDTFSELRDAKWRIDKDMSSVCFICSKNSYDFEHYGGGFKKHIVEEHNQWAYLFFFLHLNETRFNDYTAIELYVWKLYKKDRLDFFPMNRSLTLQAAEDAKDEAKMDTLLSQVAFLVHRRKEEDAFREREWQEAAQRHWEEQQKKASRRAQEQQQSSALRRRAVVELLTSSSEDEDYN</sequence>
<feature type="transmembrane region" description="Helical" evidence="13">
    <location>
        <begin position="2419"/>
        <end position="2443"/>
    </location>
</feature>
<protein>
    <recommendedName>
        <fullName evidence="13">Inositol 1,4,5-trisphosphate receptor</fullName>
    </recommendedName>
</protein>
<dbReference type="Pfam" id="PF08454">
    <property type="entry name" value="RIH_assoc"/>
    <property type="match status" value="1"/>
</dbReference>
<comment type="subunit">
    <text evidence="13">Homotetramer.</text>
</comment>
<dbReference type="Proteomes" id="UP000215902">
    <property type="component" value="Unassembled WGS sequence"/>
</dbReference>
<keyword evidence="5" id="KW-0677">Repeat</keyword>
<evidence type="ECO:0000256" key="1">
    <source>
        <dbReference type="ARBA" id="ARBA00004477"/>
    </source>
</evidence>
<dbReference type="InterPro" id="IPR015925">
    <property type="entry name" value="Ryanodine_IP3_receptor"/>
</dbReference>
<evidence type="ECO:0000256" key="3">
    <source>
        <dbReference type="ARBA" id="ARBA00022448"/>
    </source>
</evidence>
<dbReference type="InterPro" id="IPR016093">
    <property type="entry name" value="MIR_motif"/>
</dbReference>
<feature type="domain" description="MIR" evidence="15">
    <location>
        <begin position="116"/>
        <end position="170"/>
    </location>
</feature>
<dbReference type="InterPro" id="IPR013662">
    <property type="entry name" value="RIH_assoc-dom"/>
</dbReference>
<evidence type="ECO:0000256" key="2">
    <source>
        <dbReference type="ARBA" id="ARBA00009453"/>
    </source>
</evidence>
<keyword evidence="6 13" id="KW-0256">Endoplasmic reticulum</keyword>
<dbReference type="InterPro" id="IPR005821">
    <property type="entry name" value="Ion_trans_dom"/>
</dbReference>
<keyword evidence="12 13" id="KW-0407">Ion channel</keyword>
<feature type="region of interest" description="Disordered" evidence="14">
    <location>
        <begin position="1836"/>
        <end position="1862"/>
    </location>
</feature>
<evidence type="ECO:0000256" key="8">
    <source>
        <dbReference type="ARBA" id="ARBA00023065"/>
    </source>
</evidence>
<evidence type="ECO:0000256" key="7">
    <source>
        <dbReference type="ARBA" id="ARBA00022989"/>
    </source>
</evidence>
<dbReference type="STRING" id="282301.A0A267EDE3"/>
<evidence type="ECO:0000256" key="14">
    <source>
        <dbReference type="SAM" id="MobiDB-lite"/>
    </source>
</evidence>
<dbReference type="InterPro" id="IPR000699">
    <property type="entry name" value="RIH_dom"/>
</dbReference>
<dbReference type="SUPFAM" id="SSF82109">
    <property type="entry name" value="MIR domain"/>
    <property type="match status" value="2"/>
</dbReference>
<accession>A0A267EDE3</accession>
<dbReference type="Pfam" id="PF08709">
    <property type="entry name" value="Ins145_P3_rec"/>
    <property type="match status" value="1"/>
</dbReference>
<evidence type="ECO:0000256" key="13">
    <source>
        <dbReference type="RuleBase" id="RU368044"/>
    </source>
</evidence>
<evidence type="ECO:0000313" key="17">
    <source>
        <dbReference type="Proteomes" id="UP000215902"/>
    </source>
</evidence>
<reference evidence="16 17" key="1">
    <citation type="submission" date="2017-06" db="EMBL/GenBank/DDBJ databases">
        <title>A platform for efficient transgenesis in Macrostomum lignano, a flatworm model organism for stem cell research.</title>
        <authorList>
            <person name="Berezikov E."/>
        </authorList>
    </citation>
    <scope>NUCLEOTIDE SEQUENCE [LARGE SCALE GENOMIC DNA]</scope>
    <source>
        <strain evidence="16">DV1</strain>
        <tissue evidence="16">Whole organism</tissue>
    </source>
</reference>
<dbReference type="InterPro" id="IPR000493">
    <property type="entry name" value="InsP3_rcpt"/>
</dbReference>
<comment type="subcellular location">
    <subcellularLocation>
        <location evidence="1 13">Endoplasmic reticulum membrane</location>
        <topology evidence="1 13">Multi-pass membrane protein</topology>
    </subcellularLocation>
</comment>
<keyword evidence="17" id="KW-1185">Reference proteome</keyword>
<proteinExistence type="inferred from homology"/>
<keyword evidence="11 13" id="KW-1071">Ligand-gated ion channel</keyword>
<dbReference type="EMBL" id="NIVC01002246">
    <property type="protein sequence ID" value="PAA59611.1"/>
    <property type="molecule type" value="Genomic_DNA"/>
</dbReference>
<dbReference type="GO" id="GO:0070679">
    <property type="term" value="F:inositol 1,4,5 trisphosphate binding"/>
    <property type="evidence" value="ECO:0007669"/>
    <property type="project" value="UniProtKB-UniRule"/>
</dbReference>
<dbReference type="Pfam" id="PF00520">
    <property type="entry name" value="Ion_trans"/>
    <property type="match status" value="1"/>
</dbReference>
<feature type="compositionally biased region" description="Basic residues" evidence="14">
    <location>
        <begin position="1847"/>
        <end position="1856"/>
    </location>
</feature>
<dbReference type="PRINTS" id="PR00779">
    <property type="entry name" value="INSP3RECEPTR"/>
</dbReference>
<dbReference type="GO" id="GO:0005220">
    <property type="term" value="F:inositol 1,4,5-trisphosphate-gated calcium channel activity"/>
    <property type="evidence" value="ECO:0007669"/>
    <property type="project" value="UniProtKB-UniRule"/>
</dbReference>
<keyword evidence="10 13" id="KW-0675">Receptor</keyword>
<dbReference type="Pfam" id="PF01365">
    <property type="entry name" value="RYDR_ITPR"/>
    <property type="match status" value="2"/>
</dbReference>
<dbReference type="SMART" id="SM00472">
    <property type="entry name" value="MIR"/>
    <property type="match status" value="2"/>
</dbReference>
<comment type="similarity">
    <text evidence="2 13">Belongs to the InsP3 receptor family.</text>
</comment>
<dbReference type="InterPro" id="IPR036300">
    <property type="entry name" value="MIR_dom_sf"/>
</dbReference>
<dbReference type="GO" id="GO:0051209">
    <property type="term" value="P:release of sequestered calcium ion into cytosol"/>
    <property type="evidence" value="ECO:0007669"/>
    <property type="project" value="UniProtKB-UniRule"/>
</dbReference>
<evidence type="ECO:0000256" key="9">
    <source>
        <dbReference type="ARBA" id="ARBA00023136"/>
    </source>
</evidence>
<evidence type="ECO:0000256" key="10">
    <source>
        <dbReference type="ARBA" id="ARBA00023170"/>
    </source>
</evidence>
<evidence type="ECO:0000259" key="15">
    <source>
        <dbReference type="PROSITE" id="PS50919"/>
    </source>
</evidence>
<feature type="transmembrane region" description="Helical" evidence="13">
    <location>
        <begin position="2497"/>
        <end position="2519"/>
    </location>
</feature>
<name>A0A267EDE3_9PLAT</name>
<comment type="caution">
    <text evidence="16">The sequence shown here is derived from an EMBL/GenBank/DDBJ whole genome shotgun (WGS) entry which is preliminary data.</text>
</comment>
<dbReference type="PROSITE" id="PS50919">
    <property type="entry name" value="MIR"/>
    <property type="match status" value="1"/>
</dbReference>
<evidence type="ECO:0000313" key="16">
    <source>
        <dbReference type="EMBL" id="PAA59611.1"/>
    </source>
</evidence>
<evidence type="ECO:0000256" key="5">
    <source>
        <dbReference type="ARBA" id="ARBA00022737"/>
    </source>
</evidence>
<dbReference type="InterPro" id="IPR035910">
    <property type="entry name" value="RyR/IP3R_RIH_dom_sf"/>
</dbReference>
<keyword evidence="8 13" id="KW-0406">Ion transport</keyword>
<feature type="compositionally biased region" description="Basic and acidic residues" evidence="14">
    <location>
        <begin position="1886"/>
        <end position="1896"/>
    </location>
</feature>
<dbReference type="PANTHER" id="PTHR13715:SF99">
    <property type="entry name" value="INOSITOL 1,4,5-TRISPHOSPHATE RECEPTOR-LIKE PROTEIN A"/>
    <property type="match status" value="1"/>
</dbReference>
<comment type="function">
    <text evidence="13">Receptor for inositol 1,4,5-trisphosphate, a second messenger that mediates the release of intracellular calcium.</text>
</comment>
<evidence type="ECO:0000256" key="4">
    <source>
        <dbReference type="ARBA" id="ARBA00022692"/>
    </source>
</evidence>
<feature type="transmembrane region" description="Helical" evidence="13">
    <location>
        <begin position="2264"/>
        <end position="2284"/>
    </location>
</feature>
<evidence type="ECO:0000256" key="11">
    <source>
        <dbReference type="ARBA" id="ARBA00023286"/>
    </source>
</evidence>
<gene>
    <name evidence="16" type="ORF">BOX15_Mlig025693g1</name>
</gene>
<keyword evidence="3 13" id="KW-0813">Transport</keyword>
<keyword evidence="13" id="KW-0106">Calcium</keyword>
<feature type="transmembrane region" description="Helical" evidence="13">
    <location>
        <begin position="2305"/>
        <end position="2325"/>
    </location>
</feature>
<keyword evidence="13" id="KW-0107">Calcium channel</keyword>
<comment type="domain">
    <text evidence="13">The receptor contains a calcium channel in its C-terminal extremity. Its large N-terminal cytoplasmic region has the ligand-binding site in the N-terminus and modulatory sites in the middle portion immediately upstream of the channel region.</text>
</comment>
<dbReference type="SUPFAM" id="SSF100909">
    <property type="entry name" value="IP3 receptor type 1 binding core, domain 2"/>
    <property type="match status" value="1"/>
</dbReference>
<dbReference type="Pfam" id="PF02815">
    <property type="entry name" value="MIR"/>
    <property type="match status" value="1"/>
</dbReference>
<dbReference type="Gene3D" id="2.80.10.50">
    <property type="match status" value="2"/>
</dbReference>
<evidence type="ECO:0000256" key="12">
    <source>
        <dbReference type="ARBA" id="ARBA00023303"/>
    </source>
</evidence>
<evidence type="ECO:0000256" key="6">
    <source>
        <dbReference type="ARBA" id="ARBA00022824"/>
    </source>
</evidence>
<dbReference type="OrthoDB" id="300855at2759"/>
<keyword evidence="4 13" id="KW-0812">Transmembrane</keyword>